<evidence type="ECO:0000259" key="8">
    <source>
        <dbReference type="PROSITE" id="PS50156"/>
    </source>
</evidence>
<comment type="subcellular location">
    <subcellularLocation>
        <location evidence="1">Membrane</location>
        <topology evidence="1">Multi-pass membrane protein</topology>
    </subcellularLocation>
</comment>
<comment type="caution">
    <text evidence="9">The sequence shown here is derived from an EMBL/GenBank/DDBJ whole genome shotgun (WGS) entry which is preliminary data.</text>
</comment>
<dbReference type="Gene3D" id="1.20.1640.10">
    <property type="entry name" value="Multidrug efflux transporter AcrB transmembrane domain"/>
    <property type="match status" value="1"/>
</dbReference>
<sequence length="153" mass="16635">MALAALFTILCIVVVSIGFVVFFGWVIGVLEAVILMLVVGLSFDFTLHYGASIPTHGCRAHRIDTAIRKAFVPVAGAAVSSIFAGAVMLLSVTHAFFQVGVFLCVSTSISWLFSTFMFLPILSLTLWSSNHECTMCKQVIFTATTIDMKQYAQ</sequence>
<feature type="domain" description="SSD" evidence="8">
    <location>
        <begin position="1"/>
        <end position="124"/>
    </location>
</feature>
<evidence type="ECO:0000256" key="4">
    <source>
        <dbReference type="ARBA" id="ARBA00023136"/>
    </source>
</evidence>
<feature type="transmembrane region" description="Helical" evidence="7">
    <location>
        <begin position="33"/>
        <end position="51"/>
    </location>
</feature>
<evidence type="ECO:0000313" key="9">
    <source>
        <dbReference type="EMBL" id="TKR92567.1"/>
    </source>
</evidence>
<dbReference type="OrthoDB" id="193905at2759"/>
<evidence type="ECO:0000313" key="10">
    <source>
        <dbReference type="Proteomes" id="UP000298663"/>
    </source>
</evidence>
<gene>
    <name evidence="9" type="ORF">L596_007195</name>
</gene>
<organism evidence="9 10">
    <name type="scientific">Steinernema carpocapsae</name>
    <name type="common">Entomopathogenic nematode</name>
    <dbReference type="NCBI Taxonomy" id="34508"/>
    <lineage>
        <taxon>Eukaryota</taxon>
        <taxon>Metazoa</taxon>
        <taxon>Ecdysozoa</taxon>
        <taxon>Nematoda</taxon>
        <taxon>Chromadorea</taxon>
        <taxon>Rhabditida</taxon>
        <taxon>Tylenchina</taxon>
        <taxon>Panagrolaimomorpha</taxon>
        <taxon>Strongyloidoidea</taxon>
        <taxon>Steinernematidae</taxon>
        <taxon>Steinernema</taxon>
    </lineage>
</organism>
<dbReference type="PROSITE" id="PS50156">
    <property type="entry name" value="SSD"/>
    <property type="match status" value="1"/>
</dbReference>
<proteinExistence type="inferred from homology"/>
<dbReference type="Proteomes" id="UP000298663">
    <property type="component" value="Unassembled WGS sequence"/>
</dbReference>
<keyword evidence="2 7" id="KW-0812">Transmembrane</keyword>
<evidence type="ECO:0000256" key="7">
    <source>
        <dbReference type="SAM" id="Phobius"/>
    </source>
</evidence>
<dbReference type="SUPFAM" id="SSF82866">
    <property type="entry name" value="Multidrug efflux transporter AcrB transmembrane domain"/>
    <property type="match status" value="1"/>
</dbReference>
<dbReference type="InterPro" id="IPR052081">
    <property type="entry name" value="Dispatched_Hh_regulator"/>
</dbReference>
<dbReference type="STRING" id="34508.A0A4U5P8I1"/>
<evidence type="ECO:0000256" key="3">
    <source>
        <dbReference type="ARBA" id="ARBA00022989"/>
    </source>
</evidence>
<dbReference type="PANTHER" id="PTHR45951:SF8">
    <property type="entry name" value="CHE-14 PROTEIN"/>
    <property type="match status" value="1"/>
</dbReference>
<evidence type="ECO:0000256" key="6">
    <source>
        <dbReference type="ARBA" id="ARBA00038046"/>
    </source>
</evidence>
<protein>
    <recommendedName>
        <fullName evidence="8">SSD domain-containing protein</fullName>
    </recommendedName>
</protein>
<keyword evidence="4 7" id="KW-0472">Membrane</keyword>
<dbReference type="InterPro" id="IPR000731">
    <property type="entry name" value="SSD"/>
</dbReference>
<keyword evidence="10" id="KW-1185">Reference proteome</keyword>
<keyword evidence="3 7" id="KW-1133">Transmembrane helix</keyword>
<dbReference type="GO" id="GO:0022857">
    <property type="term" value="F:transmembrane transporter activity"/>
    <property type="evidence" value="ECO:0007669"/>
    <property type="project" value="TreeGrafter"/>
</dbReference>
<dbReference type="AlphaFoldDB" id="A0A4U5P8I1"/>
<dbReference type="EMBL" id="AZBU02000002">
    <property type="protein sequence ID" value="TKR92567.1"/>
    <property type="molecule type" value="Genomic_DNA"/>
</dbReference>
<dbReference type="GO" id="GO:0007224">
    <property type="term" value="P:smoothened signaling pathway"/>
    <property type="evidence" value="ECO:0007669"/>
    <property type="project" value="TreeGrafter"/>
</dbReference>
<keyword evidence="5" id="KW-0325">Glycoprotein</keyword>
<comment type="similarity">
    <text evidence="6">Belongs to the dispatched family.</text>
</comment>
<evidence type="ECO:0000256" key="1">
    <source>
        <dbReference type="ARBA" id="ARBA00004141"/>
    </source>
</evidence>
<evidence type="ECO:0000256" key="2">
    <source>
        <dbReference type="ARBA" id="ARBA00022692"/>
    </source>
</evidence>
<dbReference type="PANTHER" id="PTHR45951">
    <property type="entry name" value="PROTEIN DISPATCHED-RELATED"/>
    <property type="match status" value="1"/>
</dbReference>
<feature type="transmembrane region" description="Helical" evidence="7">
    <location>
        <begin position="109"/>
        <end position="127"/>
    </location>
</feature>
<dbReference type="GO" id="GO:0016020">
    <property type="term" value="C:membrane"/>
    <property type="evidence" value="ECO:0007669"/>
    <property type="project" value="UniProtKB-SubCell"/>
</dbReference>
<accession>A0A4U5P8I1</accession>
<feature type="transmembrane region" description="Helical" evidence="7">
    <location>
        <begin position="7"/>
        <end position="27"/>
    </location>
</feature>
<feature type="transmembrane region" description="Helical" evidence="7">
    <location>
        <begin position="71"/>
        <end position="97"/>
    </location>
</feature>
<evidence type="ECO:0000256" key="5">
    <source>
        <dbReference type="ARBA" id="ARBA00023180"/>
    </source>
</evidence>
<reference evidence="9 10" key="1">
    <citation type="journal article" date="2015" name="Genome Biol.">
        <title>Comparative genomics of Steinernema reveals deeply conserved gene regulatory networks.</title>
        <authorList>
            <person name="Dillman A.R."/>
            <person name="Macchietto M."/>
            <person name="Porter C.F."/>
            <person name="Rogers A."/>
            <person name="Williams B."/>
            <person name="Antoshechkin I."/>
            <person name="Lee M.M."/>
            <person name="Goodwin Z."/>
            <person name="Lu X."/>
            <person name="Lewis E.E."/>
            <person name="Goodrich-Blair H."/>
            <person name="Stock S.P."/>
            <person name="Adams B.J."/>
            <person name="Sternberg P.W."/>
            <person name="Mortazavi A."/>
        </authorList>
    </citation>
    <scope>NUCLEOTIDE SEQUENCE [LARGE SCALE GENOMIC DNA]</scope>
    <source>
        <strain evidence="9 10">ALL</strain>
    </source>
</reference>
<reference evidence="9 10" key="2">
    <citation type="journal article" date="2019" name="G3 (Bethesda)">
        <title>Hybrid Assembly of the Genome of the Entomopathogenic Nematode Steinernema carpocapsae Identifies the X-Chromosome.</title>
        <authorList>
            <person name="Serra L."/>
            <person name="Macchietto M."/>
            <person name="Macias-Munoz A."/>
            <person name="McGill C.J."/>
            <person name="Rodriguez I.M."/>
            <person name="Rodriguez B."/>
            <person name="Murad R."/>
            <person name="Mortazavi A."/>
        </authorList>
    </citation>
    <scope>NUCLEOTIDE SEQUENCE [LARGE SCALE GENOMIC DNA]</scope>
    <source>
        <strain evidence="9 10">ALL</strain>
    </source>
</reference>
<name>A0A4U5P8I1_STECR</name>